<gene>
    <name evidence="1" type="ORF">TPAB3V08_LOCUS16174</name>
</gene>
<organism evidence="1 2">
    <name type="scientific">Timema podura</name>
    <name type="common">Walking stick</name>
    <dbReference type="NCBI Taxonomy" id="61482"/>
    <lineage>
        <taxon>Eukaryota</taxon>
        <taxon>Metazoa</taxon>
        <taxon>Ecdysozoa</taxon>
        <taxon>Arthropoda</taxon>
        <taxon>Hexapoda</taxon>
        <taxon>Insecta</taxon>
        <taxon>Pterygota</taxon>
        <taxon>Neoptera</taxon>
        <taxon>Polyneoptera</taxon>
        <taxon>Phasmatodea</taxon>
        <taxon>Timematodea</taxon>
        <taxon>Timematoidea</taxon>
        <taxon>Timematidae</taxon>
        <taxon>Timema</taxon>
    </lineage>
</organism>
<evidence type="ECO:0000313" key="2">
    <source>
        <dbReference type="Proteomes" id="UP001153148"/>
    </source>
</evidence>
<keyword evidence="2" id="KW-1185">Reference proteome</keyword>
<evidence type="ECO:0000313" key="1">
    <source>
        <dbReference type="EMBL" id="CAG2069231.1"/>
    </source>
</evidence>
<proteinExistence type="predicted"/>
<reference evidence="1" key="1">
    <citation type="submission" date="2021-03" db="EMBL/GenBank/DDBJ databases">
        <authorList>
            <person name="Tran Van P."/>
        </authorList>
    </citation>
    <scope>NUCLEOTIDE SEQUENCE</scope>
</reference>
<accession>A0ABN7PR81</accession>
<sequence>MALLAYLGDTEMAVNIEYHDPRLTILAASTNQTRGNWDAAVLLTFSNETQLDNSKYLHVIINITNIPAHTSR</sequence>
<dbReference type="Proteomes" id="UP001153148">
    <property type="component" value="Unassembled WGS sequence"/>
</dbReference>
<dbReference type="EMBL" id="CAJPIN010123131">
    <property type="protein sequence ID" value="CAG2069231.1"/>
    <property type="molecule type" value="Genomic_DNA"/>
</dbReference>
<comment type="caution">
    <text evidence="1">The sequence shown here is derived from an EMBL/GenBank/DDBJ whole genome shotgun (WGS) entry which is preliminary data.</text>
</comment>
<name>A0ABN7PR81_TIMPD</name>
<protein>
    <submittedName>
        <fullName evidence="1">Uncharacterized protein</fullName>
    </submittedName>
</protein>